<evidence type="ECO:0000313" key="3">
    <source>
        <dbReference type="Proteomes" id="UP000065807"/>
    </source>
</evidence>
<protein>
    <submittedName>
        <fullName evidence="2">Uncharacterized protein</fullName>
    </submittedName>
</protein>
<keyword evidence="3" id="KW-1185">Reference proteome</keyword>
<feature type="region of interest" description="Disordered" evidence="1">
    <location>
        <begin position="130"/>
        <end position="155"/>
    </location>
</feature>
<gene>
    <name evidence="2" type="ORF">LIP_3457</name>
</gene>
<reference evidence="3" key="2">
    <citation type="journal article" date="2016" name="Int. J. Syst. Evol. Microbiol.">
        <title>Complete genome sequence and cell structure of Limnochorda pilosa, a Gram-negative spore-former within the phylum Firmicutes.</title>
        <authorList>
            <person name="Watanabe M."/>
            <person name="Kojima H."/>
            <person name="Fukui M."/>
        </authorList>
    </citation>
    <scope>NUCLEOTIDE SEQUENCE [LARGE SCALE GENOMIC DNA]</scope>
    <source>
        <strain evidence="3">HC45</strain>
    </source>
</reference>
<evidence type="ECO:0000256" key="1">
    <source>
        <dbReference type="SAM" id="MobiDB-lite"/>
    </source>
</evidence>
<name>A0A0K2SR24_LIMPI</name>
<sequence length="155" mass="16952">MTGYTEHTTTDRAATVAAAEGPGSARSSAEWPSDPRRENLRGHCEALRVQIREGLSSTDVLVSLILADPEIMEPGRCLDLLAGVRRAAAQLAEVQRLLVRLHVQRTLLRAAEGSPDREIVHEILQGLRYHPPSRLNGPEPAARSPVRGRPRCSGR</sequence>
<accession>A0A0K2SR24</accession>
<dbReference type="AlphaFoldDB" id="A0A0K2SR24"/>
<feature type="region of interest" description="Disordered" evidence="1">
    <location>
        <begin position="1"/>
        <end position="38"/>
    </location>
</feature>
<reference evidence="3" key="1">
    <citation type="submission" date="2015-07" db="EMBL/GenBank/DDBJ databases">
        <title>Complete genome sequence and phylogenetic analysis of Limnochorda pilosa.</title>
        <authorList>
            <person name="Watanabe M."/>
            <person name="Kojima H."/>
            <person name="Fukui M."/>
        </authorList>
    </citation>
    <scope>NUCLEOTIDE SEQUENCE [LARGE SCALE GENOMIC DNA]</scope>
    <source>
        <strain evidence="3">HC45</strain>
    </source>
</reference>
<dbReference type="KEGG" id="lpil:LIP_3457"/>
<organism evidence="2 3">
    <name type="scientific">Limnochorda pilosa</name>
    <dbReference type="NCBI Taxonomy" id="1555112"/>
    <lineage>
        <taxon>Bacteria</taxon>
        <taxon>Bacillati</taxon>
        <taxon>Bacillota</taxon>
        <taxon>Limnochordia</taxon>
        <taxon>Limnochordales</taxon>
        <taxon>Limnochordaceae</taxon>
        <taxon>Limnochorda</taxon>
    </lineage>
</organism>
<evidence type="ECO:0000313" key="2">
    <source>
        <dbReference type="EMBL" id="BAS29269.1"/>
    </source>
</evidence>
<feature type="compositionally biased region" description="Basic residues" evidence="1">
    <location>
        <begin position="146"/>
        <end position="155"/>
    </location>
</feature>
<dbReference type="STRING" id="1555112.LIP_3457"/>
<proteinExistence type="predicted"/>
<dbReference type="EMBL" id="AP014924">
    <property type="protein sequence ID" value="BAS29269.1"/>
    <property type="molecule type" value="Genomic_DNA"/>
</dbReference>
<dbReference type="Proteomes" id="UP000065807">
    <property type="component" value="Chromosome"/>
</dbReference>